<dbReference type="Gene3D" id="3.60.40.10">
    <property type="entry name" value="PPM-type phosphatase domain"/>
    <property type="match status" value="1"/>
</dbReference>
<keyword evidence="2" id="KW-1133">Transmembrane helix</keyword>
<evidence type="ECO:0000256" key="1">
    <source>
        <dbReference type="ARBA" id="ARBA00022801"/>
    </source>
</evidence>
<feature type="domain" description="PPM-type phosphatase" evidence="3">
    <location>
        <begin position="145"/>
        <end position="361"/>
    </location>
</feature>
<evidence type="ECO:0000313" key="5">
    <source>
        <dbReference type="Proteomes" id="UP000263377"/>
    </source>
</evidence>
<dbReference type="SUPFAM" id="SSF81606">
    <property type="entry name" value="PP2C-like"/>
    <property type="match status" value="1"/>
</dbReference>
<evidence type="ECO:0000259" key="3">
    <source>
        <dbReference type="SMART" id="SM00331"/>
    </source>
</evidence>
<dbReference type="InterPro" id="IPR052016">
    <property type="entry name" value="Bact_Sigma-Reg"/>
</dbReference>
<dbReference type="PANTHER" id="PTHR43156:SF2">
    <property type="entry name" value="STAGE II SPORULATION PROTEIN E"/>
    <property type="match status" value="1"/>
</dbReference>
<dbReference type="InterPro" id="IPR001932">
    <property type="entry name" value="PPM-type_phosphatase-like_dom"/>
</dbReference>
<dbReference type="InterPro" id="IPR036457">
    <property type="entry name" value="PPM-type-like_dom_sf"/>
</dbReference>
<reference evidence="4 5" key="1">
    <citation type="submission" date="2018-08" db="EMBL/GenBank/DDBJ databases">
        <title>Diversity &amp; Physiological Properties of Lignin-Decomposing Actinobacteria from Soil.</title>
        <authorList>
            <person name="Roh S.G."/>
            <person name="Kim S.B."/>
        </authorList>
    </citation>
    <scope>NUCLEOTIDE SEQUENCE [LARGE SCALE GENOMIC DNA]</scope>
    <source>
        <strain evidence="4 5">MMS17-GH009</strain>
    </source>
</reference>
<feature type="transmembrane region" description="Helical" evidence="2">
    <location>
        <begin position="93"/>
        <end position="115"/>
    </location>
</feature>
<keyword evidence="1" id="KW-0378">Hydrolase</keyword>
<gene>
    <name evidence="4" type="ORF">DR950_11820</name>
</gene>
<dbReference type="PANTHER" id="PTHR43156">
    <property type="entry name" value="STAGE II SPORULATION PROTEIN E-RELATED"/>
    <property type="match status" value="1"/>
</dbReference>
<keyword evidence="2" id="KW-0812">Transmembrane</keyword>
<keyword evidence="2" id="KW-0472">Membrane</keyword>
<dbReference type="Proteomes" id="UP000263377">
    <property type="component" value="Unassembled WGS sequence"/>
</dbReference>
<sequence length="363" mass="37780">MTADGPDGVPPLHLPRRTRLLLYGSLLLLVAAVVAALAIGPGTTLAPLLAVAPVLAGATTRRARVPLLVGAAAVVAVGLLESANAQLPLSVRISVPVTVLASTLASAASVVLVAARERELFQVRTVAEAAQRALLRPPPERIGPLRLAVRYVAAAAEARIGGDLYAVVETRFGLRILLGDVQGHGLPAVETAADVLGVFREAARTEPDPGRLAERLDAALAARPSEEGRFATALLLDVAPDRGPVRLVNCGHPPPLLRRAGRVSELEPPFPAPPLGLLGLTDDSYPDRRFDPEPGDLLLLHTDGVSEARDAAGRFYPIAERLPGLHGGTPADLLDAVLTDVGGWVGDAGLADDAAVLAIRWEP</sequence>
<name>A0A372ZSE1_9ACTN</name>
<organism evidence="4 5">
    <name type="scientific">Kitasatospora xanthocidica</name>
    <dbReference type="NCBI Taxonomy" id="83382"/>
    <lineage>
        <taxon>Bacteria</taxon>
        <taxon>Bacillati</taxon>
        <taxon>Actinomycetota</taxon>
        <taxon>Actinomycetes</taxon>
        <taxon>Kitasatosporales</taxon>
        <taxon>Streptomycetaceae</taxon>
        <taxon>Kitasatospora</taxon>
    </lineage>
</organism>
<feature type="transmembrane region" description="Helical" evidence="2">
    <location>
        <begin position="67"/>
        <end position="87"/>
    </location>
</feature>
<evidence type="ECO:0000313" key="4">
    <source>
        <dbReference type="EMBL" id="RGD58382.1"/>
    </source>
</evidence>
<dbReference type="EMBL" id="QVIG01000001">
    <property type="protein sequence ID" value="RGD58382.1"/>
    <property type="molecule type" value="Genomic_DNA"/>
</dbReference>
<accession>A0A372ZSE1</accession>
<comment type="caution">
    <text evidence="4">The sequence shown here is derived from an EMBL/GenBank/DDBJ whole genome shotgun (WGS) entry which is preliminary data.</text>
</comment>
<dbReference type="AlphaFoldDB" id="A0A372ZSE1"/>
<keyword evidence="5" id="KW-1185">Reference proteome</keyword>
<proteinExistence type="predicted"/>
<dbReference type="Pfam" id="PF07228">
    <property type="entry name" value="SpoIIE"/>
    <property type="match status" value="1"/>
</dbReference>
<feature type="transmembrane region" description="Helical" evidence="2">
    <location>
        <begin position="20"/>
        <end position="39"/>
    </location>
</feature>
<dbReference type="GO" id="GO:0016791">
    <property type="term" value="F:phosphatase activity"/>
    <property type="evidence" value="ECO:0007669"/>
    <property type="project" value="TreeGrafter"/>
</dbReference>
<evidence type="ECO:0000256" key="2">
    <source>
        <dbReference type="SAM" id="Phobius"/>
    </source>
</evidence>
<dbReference type="RefSeq" id="WP_049655986.1">
    <property type="nucleotide sequence ID" value="NZ_QVIG01000001.1"/>
</dbReference>
<dbReference type="SMART" id="SM00331">
    <property type="entry name" value="PP2C_SIG"/>
    <property type="match status" value="1"/>
</dbReference>
<protein>
    <submittedName>
        <fullName evidence="4">Serine/threonine-protein phosphatase</fullName>
    </submittedName>
</protein>